<dbReference type="AlphaFoldDB" id="A0A2U3AK64"/>
<dbReference type="PANTHER" id="PTHR37816">
    <property type="entry name" value="YALI0E33011P"/>
    <property type="match status" value="1"/>
</dbReference>
<protein>
    <submittedName>
        <fullName evidence="1">Adenylate kinase</fullName>
    </submittedName>
</protein>
<dbReference type="Gene3D" id="3.40.50.300">
    <property type="entry name" value="P-loop containing nucleotide triphosphate hydrolases"/>
    <property type="match status" value="1"/>
</dbReference>
<proteinExistence type="predicted"/>
<dbReference type="OrthoDB" id="1201990at2"/>
<dbReference type="EMBL" id="QFVR01000014">
    <property type="protein sequence ID" value="PWI24930.1"/>
    <property type="molecule type" value="Genomic_DNA"/>
</dbReference>
<evidence type="ECO:0000313" key="2">
    <source>
        <dbReference type="Proteomes" id="UP000245938"/>
    </source>
</evidence>
<keyword evidence="1" id="KW-0808">Transferase</keyword>
<accession>A0A2U3AK64</accession>
<keyword evidence="2" id="KW-1185">Reference proteome</keyword>
<dbReference type="PANTHER" id="PTHR37816:SF3">
    <property type="entry name" value="MODULATES DNA TOPOLOGY"/>
    <property type="match status" value="1"/>
</dbReference>
<evidence type="ECO:0000313" key="1">
    <source>
        <dbReference type="EMBL" id="PWI24930.1"/>
    </source>
</evidence>
<sequence length="161" mass="18876">MKKIIVIGCPGAGKSTFSRKLTEKINIPLFYLDLLWHKKDRSHRTPSEFDADLTAIMADEKWIIDGNYDRTIPMRLEQCDTVFLLDYPLELCLDGAKSRIGNAREDLPWTEMTFDEEFKQWILDFPQKSLPQIYSWLNEIKDKDIIIFKSREQAAAFLENL</sequence>
<organism evidence="1 2">
    <name type="scientific">Kurthia sibirica</name>
    <dbReference type="NCBI Taxonomy" id="202750"/>
    <lineage>
        <taxon>Bacteria</taxon>
        <taxon>Bacillati</taxon>
        <taxon>Bacillota</taxon>
        <taxon>Bacilli</taxon>
        <taxon>Bacillales</taxon>
        <taxon>Caryophanaceae</taxon>
        <taxon>Kurthia</taxon>
    </lineage>
</organism>
<dbReference type="Proteomes" id="UP000245938">
    <property type="component" value="Unassembled WGS sequence"/>
</dbReference>
<gene>
    <name evidence="1" type="ORF">DEX24_10985</name>
</gene>
<comment type="caution">
    <text evidence="1">The sequence shown here is derived from an EMBL/GenBank/DDBJ whole genome shotgun (WGS) entry which is preliminary data.</text>
</comment>
<keyword evidence="1" id="KW-0418">Kinase</keyword>
<name>A0A2U3AK64_9BACL</name>
<dbReference type="InterPro" id="IPR052922">
    <property type="entry name" value="Cytidylate_Kinase-2"/>
</dbReference>
<dbReference type="SUPFAM" id="SSF52540">
    <property type="entry name" value="P-loop containing nucleoside triphosphate hydrolases"/>
    <property type="match status" value="1"/>
</dbReference>
<dbReference type="RefSeq" id="WP_109306473.1">
    <property type="nucleotide sequence ID" value="NZ_BJUF01000005.1"/>
</dbReference>
<dbReference type="InterPro" id="IPR027417">
    <property type="entry name" value="P-loop_NTPase"/>
</dbReference>
<dbReference type="GO" id="GO:0016301">
    <property type="term" value="F:kinase activity"/>
    <property type="evidence" value="ECO:0007669"/>
    <property type="project" value="UniProtKB-KW"/>
</dbReference>
<reference evidence="1 2" key="1">
    <citation type="submission" date="2018-05" db="EMBL/GenBank/DDBJ databases">
        <title>Kurthia sibirica genome sequence.</title>
        <authorList>
            <person name="Maclea K.S."/>
            <person name="Goen A.E."/>
        </authorList>
    </citation>
    <scope>NUCLEOTIDE SEQUENCE [LARGE SCALE GENOMIC DNA]</scope>
    <source>
        <strain evidence="1 2">ATCC 49154</strain>
    </source>
</reference>